<reference evidence="4" key="1">
    <citation type="submission" date="2017-10" db="EMBL/GenBank/DDBJ databases">
        <title>Massilia psychrophilum sp. nov., a novel purple-pigmented bacterium isolated from Tianshan glacier, Xinjiang Municipality, China.</title>
        <authorList>
            <person name="Wang H."/>
        </authorList>
    </citation>
    <scope>NUCLEOTIDE SEQUENCE [LARGE SCALE GENOMIC DNA]</scope>
    <source>
        <strain evidence="4">B2</strain>
    </source>
</reference>
<dbReference type="AlphaFoldDB" id="A0A2D2DMD2"/>
<evidence type="ECO:0000313" key="5">
    <source>
        <dbReference type="Proteomes" id="UP000229897"/>
    </source>
</evidence>
<organism evidence="4 5">
    <name type="scientific">Massilia violaceinigra</name>
    <dbReference type="NCBI Taxonomy" id="2045208"/>
    <lineage>
        <taxon>Bacteria</taxon>
        <taxon>Pseudomonadati</taxon>
        <taxon>Pseudomonadota</taxon>
        <taxon>Betaproteobacteria</taxon>
        <taxon>Burkholderiales</taxon>
        <taxon>Oxalobacteraceae</taxon>
        <taxon>Telluria group</taxon>
        <taxon>Massilia</taxon>
    </lineage>
</organism>
<protein>
    <recommendedName>
        <fullName evidence="6">LysR substrate-binding domain-containing protein</fullName>
    </recommendedName>
</protein>
<dbReference type="PANTHER" id="PTHR30579">
    <property type="entry name" value="TRANSCRIPTIONAL REGULATOR"/>
    <property type="match status" value="1"/>
</dbReference>
<evidence type="ECO:0000256" key="3">
    <source>
        <dbReference type="ARBA" id="ARBA00023163"/>
    </source>
</evidence>
<keyword evidence="1" id="KW-0805">Transcription regulation</keyword>
<evidence type="ECO:0000256" key="2">
    <source>
        <dbReference type="ARBA" id="ARBA00023125"/>
    </source>
</evidence>
<dbReference type="GO" id="GO:0003677">
    <property type="term" value="F:DNA binding"/>
    <property type="evidence" value="ECO:0007669"/>
    <property type="project" value="UniProtKB-KW"/>
</dbReference>
<dbReference type="EMBL" id="CP024608">
    <property type="protein sequence ID" value="ATQ76146.1"/>
    <property type="molecule type" value="Genomic_DNA"/>
</dbReference>
<dbReference type="Gene3D" id="3.40.190.290">
    <property type="match status" value="1"/>
</dbReference>
<sequence length="111" mass="12278">MIYDQRDALHSAYLRQQLGVIGQIPHHTFATSEGFVGFIEAGHAYGMVPMLQARPAFERGTLVDLTPGCYLDVALTWHCWSIQTALTRTLTEYVVATTARWLLPASDPATA</sequence>
<evidence type="ECO:0000313" key="4">
    <source>
        <dbReference type="EMBL" id="ATQ76146.1"/>
    </source>
</evidence>
<evidence type="ECO:0000256" key="1">
    <source>
        <dbReference type="ARBA" id="ARBA00023015"/>
    </source>
</evidence>
<proteinExistence type="predicted"/>
<dbReference type="Proteomes" id="UP000229897">
    <property type="component" value="Chromosome"/>
</dbReference>
<keyword evidence="2" id="KW-0238">DNA-binding</keyword>
<dbReference type="GO" id="GO:0003700">
    <property type="term" value="F:DNA-binding transcription factor activity"/>
    <property type="evidence" value="ECO:0007669"/>
    <property type="project" value="TreeGrafter"/>
</dbReference>
<evidence type="ECO:0008006" key="6">
    <source>
        <dbReference type="Google" id="ProtNLM"/>
    </source>
</evidence>
<accession>A0A2D2DMD2</accession>
<dbReference type="KEGG" id="mass:CR152_17615"/>
<dbReference type="InterPro" id="IPR050176">
    <property type="entry name" value="LTTR"/>
</dbReference>
<gene>
    <name evidence="4" type="ORF">CR152_17615</name>
</gene>
<dbReference type="SUPFAM" id="SSF53850">
    <property type="entry name" value="Periplasmic binding protein-like II"/>
    <property type="match status" value="1"/>
</dbReference>
<keyword evidence="5" id="KW-1185">Reference proteome</keyword>
<name>A0A2D2DMD2_9BURK</name>
<keyword evidence="3" id="KW-0804">Transcription</keyword>
<dbReference type="PANTHER" id="PTHR30579:SF2">
    <property type="entry name" value="HTH-TYPE TRANSCRIPTIONAL REGULATOR ARGP"/>
    <property type="match status" value="1"/>
</dbReference>